<dbReference type="InterPro" id="IPR052619">
    <property type="entry name" value="Phage_lysozyme-like"/>
</dbReference>
<dbReference type="InterPro" id="IPR023347">
    <property type="entry name" value="Lysozyme_dom_sf"/>
</dbReference>
<keyword evidence="2" id="KW-0081">Bacteriolytic enzyme</keyword>
<keyword evidence="4" id="KW-1185">Reference proteome</keyword>
<proteinExistence type="predicted"/>
<dbReference type="PANTHER" id="PTHR37406:SF1">
    <property type="entry name" value="T4-TYPE LYSOZYME 1-RELATED"/>
    <property type="match status" value="1"/>
</dbReference>
<comment type="caution">
    <text evidence="3">The sequence shown here is derived from an EMBL/GenBank/DDBJ whole genome shotgun (WGS) entry which is preliminary data.</text>
</comment>
<dbReference type="EMBL" id="JAQQCL010000049">
    <property type="protein sequence ID" value="MFM0721599.1"/>
    <property type="molecule type" value="Genomic_DNA"/>
</dbReference>
<name>A0ABW9ER63_9BURK</name>
<sequence>MRYIVYLDTKDIPTPGVEHNLRARPPPAAWTYPFSDEQVDQLIEQDLEIVYDELDRNPPRWRDFNYARRRVICNMFSNLGITKLLGFVNTLAAMHQGRYADAARGMLNSALAEQVGIYDWNGLPGRVLRLANMMKGGK</sequence>
<evidence type="ECO:0000313" key="4">
    <source>
        <dbReference type="Proteomes" id="UP001629392"/>
    </source>
</evidence>
<dbReference type="Proteomes" id="UP001629392">
    <property type="component" value="Unassembled WGS sequence"/>
</dbReference>
<evidence type="ECO:0000256" key="1">
    <source>
        <dbReference type="ARBA" id="ARBA00022529"/>
    </source>
</evidence>
<dbReference type="Gene3D" id="1.10.530.40">
    <property type="match status" value="1"/>
</dbReference>
<reference evidence="3 4" key="1">
    <citation type="journal article" date="2024" name="Chem. Sci.">
        <title>Discovery of megapolipeptins by genome mining of a Burkholderiales bacteria collection.</title>
        <authorList>
            <person name="Paulo B.S."/>
            <person name="Recchia M.J.J."/>
            <person name="Lee S."/>
            <person name="Fergusson C.H."/>
            <person name="Romanowski S.B."/>
            <person name="Hernandez A."/>
            <person name="Krull N."/>
            <person name="Liu D.Y."/>
            <person name="Cavanagh H."/>
            <person name="Bos A."/>
            <person name="Gray C.A."/>
            <person name="Murphy B.T."/>
            <person name="Linington R.G."/>
            <person name="Eustaquio A.S."/>
        </authorList>
    </citation>
    <scope>NUCLEOTIDE SEQUENCE [LARGE SCALE GENOMIC DNA]</scope>
    <source>
        <strain evidence="3 4">RL17-350-BIC-E</strain>
    </source>
</reference>
<organism evidence="3 4">
    <name type="scientific">Paraburkholderia strydomiana</name>
    <dbReference type="NCBI Taxonomy" id="1245417"/>
    <lineage>
        <taxon>Bacteria</taxon>
        <taxon>Pseudomonadati</taxon>
        <taxon>Pseudomonadota</taxon>
        <taxon>Betaproteobacteria</taxon>
        <taxon>Burkholderiales</taxon>
        <taxon>Burkholderiaceae</taxon>
        <taxon>Paraburkholderia</taxon>
    </lineage>
</organism>
<accession>A0ABW9ER63</accession>
<dbReference type="InterPro" id="IPR023346">
    <property type="entry name" value="Lysozyme-like_dom_sf"/>
</dbReference>
<keyword evidence="1" id="KW-0929">Antimicrobial</keyword>
<dbReference type="PANTHER" id="PTHR37406">
    <property type="entry name" value="T4-TYPE LYSOZYME 1-RELATED"/>
    <property type="match status" value="1"/>
</dbReference>
<dbReference type="RefSeq" id="WP_408157738.1">
    <property type="nucleotide sequence ID" value="NZ_JAQQCL010000049.1"/>
</dbReference>
<protein>
    <submittedName>
        <fullName evidence="3">Lysozyme</fullName>
    </submittedName>
</protein>
<evidence type="ECO:0000313" key="3">
    <source>
        <dbReference type="EMBL" id="MFM0721599.1"/>
    </source>
</evidence>
<evidence type="ECO:0000256" key="2">
    <source>
        <dbReference type="ARBA" id="ARBA00022638"/>
    </source>
</evidence>
<gene>
    <name evidence="3" type="ORF">PQQ73_35490</name>
</gene>
<dbReference type="SUPFAM" id="SSF53955">
    <property type="entry name" value="Lysozyme-like"/>
    <property type="match status" value="1"/>
</dbReference>